<protein>
    <submittedName>
        <fullName evidence="1">Uncharacterized protein</fullName>
    </submittedName>
</protein>
<dbReference type="EMBL" id="JAGPXC010000011">
    <property type="protein sequence ID" value="KAH6645578.1"/>
    <property type="molecule type" value="Genomic_DNA"/>
</dbReference>
<dbReference type="RefSeq" id="XP_045952092.1">
    <property type="nucleotide sequence ID" value="XM_046108414.1"/>
</dbReference>
<dbReference type="GeneID" id="70137305"/>
<organism evidence="1 2">
    <name type="scientific">Truncatella angustata</name>
    <dbReference type="NCBI Taxonomy" id="152316"/>
    <lineage>
        <taxon>Eukaryota</taxon>
        <taxon>Fungi</taxon>
        <taxon>Dikarya</taxon>
        <taxon>Ascomycota</taxon>
        <taxon>Pezizomycotina</taxon>
        <taxon>Sordariomycetes</taxon>
        <taxon>Xylariomycetidae</taxon>
        <taxon>Amphisphaeriales</taxon>
        <taxon>Sporocadaceae</taxon>
        <taxon>Truncatella</taxon>
    </lineage>
</organism>
<dbReference type="Proteomes" id="UP000758603">
    <property type="component" value="Unassembled WGS sequence"/>
</dbReference>
<sequence>MALLPNITEELQDTIAGLDWSSDNEPSLPQLGQPDIRQIPWRSGFDSVVAQVIDQASPLLKEHEPKPMNYVPTALLIQTGGLLDSRARFSIIVKRDKETAVDLRQQGQHFTTTLPQVSILDQHVGLAKAESQNGLLCLWIRCYLKEQYIEKFGPESWSDKKC</sequence>
<proteinExistence type="predicted"/>
<comment type="caution">
    <text evidence="1">The sequence shown here is derived from an EMBL/GenBank/DDBJ whole genome shotgun (WGS) entry which is preliminary data.</text>
</comment>
<keyword evidence="2" id="KW-1185">Reference proteome</keyword>
<dbReference type="AlphaFoldDB" id="A0A9P8RGH7"/>
<gene>
    <name evidence="1" type="ORF">BKA67DRAFT_664635</name>
</gene>
<evidence type="ECO:0000313" key="2">
    <source>
        <dbReference type="Proteomes" id="UP000758603"/>
    </source>
</evidence>
<name>A0A9P8RGH7_9PEZI</name>
<reference evidence="1" key="1">
    <citation type="journal article" date="2021" name="Nat. Commun.">
        <title>Genetic determinants of endophytism in the Arabidopsis root mycobiome.</title>
        <authorList>
            <person name="Mesny F."/>
            <person name="Miyauchi S."/>
            <person name="Thiergart T."/>
            <person name="Pickel B."/>
            <person name="Atanasova L."/>
            <person name="Karlsson M."/>
            <person name="Huettel B."/>
            <person name="Barry K.W."/>
            <person name="Haridas S."/>
            <person name="Chen C."/>
            <person name="Bauer D."/>
            <person name="Andreopoulos W."/>
            <person name="Pangilinan J."/>
            <person name="LaButti K."/>
            <person name="Riley R."/>
            <person name="Lipzen A."/>
            <person name="Clum A."/>
            <person name="Drula E."/>
            <person name="Henrissat B."/>
            <person name="Kohler A."/>
            <person name="Grigoriev I.V."/>
            <person name="Martin F.M."/>
            <person name="Hacquard S."/>
        </authorList>
    </citation>
    <scope>NUCLEOTIDE SEQUENCE</scope>
    <source>
        <strain evidence="1">MPI-SDFR-AT-0073</strain>
    </source>
</reference>
<accession>A0A9P8RGH7</accession>
<evidence type="ECO:0000313" key="1">
    <source>
        <dbReference type="EMBL" id="KAH6645578.1"/>
    </source>
</evidence>